<keyword evidence="2" id="KW-0813">Transport</keyword>
<organism evidence="10 11">
    <name type="scientific">Anaerorhabdus furcosa</name>
    <dbReference type="NCBI Taxonomy" id="118967"/>
    <lineage>
        <taxon>Bacteria</taxon>
        <taxon>Bacillati</taxon>
        <taxon>Bacillota</taxon>
        <taxon>Erysipelotrichia</taxon>
        <taxon>Erysipelotrichales</taxon>
        <taxon>Erysipelotrichaceae</taxon>
        <taxon>Anaerorhabdus</taxon>
    </lineage>
</organism>
<evidence type="ECO:0000313" key="11">
    <source>
        <dbReference type="Proteomes" id="UP000243297"/>
    </source>
</evidence>
<dbReference type="InterPro" id="IPR050303">
    <property type="entry name" value="GatZ_KbaZ_carbometab"/>
</dbReference>
<evidence type="ECO:0000313" key="10">
    <source>
        <dbReference type="EMBL" id="SJZ38929.1"/>
    </source>
</evidence>
<keyword evidence="8 9" id="KW-0472">Membrane</keyword>
<dbReference type="OrthoDB" id="7058816at2"/>
<name>A0A1T4K934_9FIRM</name>
<keyword evidence="11" id="KW-1185">Reference proteome</keyword>
<evidence type="ECO:0000256" key="1">
    <source>
        <dbReference type="ARBA" id="ARBA00004651"/>
    </source>
</evidence>
<feature type="transmembrane region" description="Helical" evidence="9">
    <location>
        <begin position="211"/>
        <end position="240"/>
    </location>
</feature>
<keyword evidence="5" id="KW-0598">Phosphotransferase system</keyword>
<dbReference type="PANTHER" id="PTHR32502">
    <property type="entry name" value="N-ACETYLGALACTOSAMINE PERMEASE II COMPONENT-RELATED"/>
    <property type="match status" value="1"/>
</dbReference>
<evidence type="ECO:0000256" key="2">
    <source>
        <dbReference type="ARBA" id="ARBA00022448"/>
    </source>
</evidence>
<evidence type="ECO:0000256" key="6">
    <source>
        <dbReference type="ARBA" id="ARBA00022692"/>
    </source>
</evidence>
<gene>
    <name evidence="10" type="ORF">SAMN02745191_0407</name>
</gene>
<dbReference type="PANTHER" id="PTHR32502:SF28">
    <property type="entry name" value="PHOSPHOTRANSFERASE SYSTEM SUGAR-SPECIFIC EIIC COMPONENT"/>
    <property type="match status" value="1"/>
</dbReference>
<reference evidence="11" key="1">
    <citation type="submission" date="2017-02" db="EMBL/GenBank/DDBJ databases">
        <authorList>
            <person name="Varghese N."/>
            <person name="Submissions S."/>
        </authorList>
    </citation>
    <scope>NUCLEOTIDE SEQUENCE [LARGE SCALE GENOMIC DNA]</scope>
    <source>
        <strain evidence="11">ATCC 25662</strain>
    </source>
</reference>
<proteinExistence type="predicted"/>
<dbReference type="Pfam" id="PF03609">
    <property type="entry name" value="EII-Sor"/>
    <property type="match status" value="1"/>
</dbReference>
<dbReference type="RefSeq" id="WP_078710851.1">
    <property type="nucleotide sequence ID" value="NZ_FUWY01000001.1"/>
</dbReference>
<evidence type="ECO:0000256" key="4">
    <source>
        <dbReference type="ARBA" id="ARBA00022597"/>
    </source>
</evidence>
<dbReference type="AlphaFoldDB" id="A0A1T4K934"/>
<accession>A0A1T4K934</accession>
<protein>
    <submittedName>
        <fullName evidence="10">PTS system, mannose-specific IIC component</fullName>
    </submittedName>
</protein>
<evidence type="ECO:0000256" key="3">
    <source>
        <dbReference type="ARBA" id="ARBA00022475"/>
    </source>
</evidence>
<evidence type="ECO:0000256" key="7">
    <source>
        <dbReference type="ARBA" id="ARBA00022989"/>
    </source>
</evidence>
<dbReference type="EMBL" id="FUWY01000001">
    <property type="protein sequence ID" value="SJZ38929.1"/>
    <property type="molecule type" value="Genomic_DNA"/>
</dbReference>
<dbReference type="PROSITE" id="PS51106">
    <property type="entry name" value="PTS_EIIC_TYPE_4"/>
    <property type="match status" value="1"/>
</dbReference>
<keyword evidence="3" id="KW-1003">Cell membrane</keyword>
<dbReference type="GO" id="GO:0005886">
    <property type="term" value="C:plasma membrane"/>
    <property type="evidence" value="ECO:0007669"/>
    <property type="project" value="UniProtKB-SubCell"/>
</dbReference>
<dbReference type="STRING" id="118967.SAMN02745191_0407"/>
<feature type="transmembrane region" description="Helical" evidence="9">
    <location>
        <begin position="139"/>
        <end position="165"/>
    </location>
</feature>
<feature type="transmembrane region" description="Helical" evidence="9">
    <location>
        <begin position="177"/>
        <end position="199"/>
    </location>
</feature>
<dbReference type="InterPro" id="IPR004700">
    <property type="entry name" value="PTS_IIC_man"/>
</dbReference>
<keyword evidence="7 9" id="KW-1133">Transmembrane helix</keyword>
<dbReference type="Proteomes" id="UP000243297">
    <property type="component" value="Unassembled WGS sequence"/>
</dbReference>
<evidence type="ECO:0000256" key="8">
    <source>
        <dbReference type="ARBA" id="ARBA00023136"/>
    </source>
</evidence>
<sequence length="263" mass="28229">MEINAIQIILICVYMAFYTYEGMNLQVMLYGGTTVIGGFVTGLIMGNPTLGLTIGATLQLMSLGIGAYGGASVPDYHTGAVIGTIVAVSTGRDLESALAIALPVSLIMIQLDVLVRMITTFFLHQSQKASENLQMKKAYTWIVCGQIPWALKGILPILLVFIVGVNNIDSLLNLFPAWLMGTFKVAGGILPAVGIGILLKYMNAKSYFEYLLIGFAMISYLQIPMLGIALFGLAIAIITFKNQTKNDNNSVVVTTGGAMDDEL</sequence>
<feature type="transmembrane region" description="Helical" evidence="9">
    <location>
        <begin position="97"/>
        <end position="118"/>
    </location>
</feature>
<evidence type="ECO:0000256" key="9">
    <source>
        <dbReference type="SAM" id="Phobius"/>
    </source>
</evidence>
<evidence type="ECO:0000256" key="5">
    <source>
        <dbReference type="ARBA" id="ARBA00022683"/>
    </source>
</evidence>
<keyword evidence="4" id="KW-0762">Sugar transport</keyword>
<dbReference type="GO" id="GO:0009401">
    <property type="term" value="P:phosphoenolpyruvate-dependent sugar phosphotransferase system"/>
    <property type="evidence" value="ECO:0007669"/>
    <property type="project" value="UniProtKB-KW"/>
</dbReference>
<keyword evidence="6 9" id="KW-0812">Transmembrane</keyword>
<comment type="subcellular location">
    <subcellularLocation>
        <location evidence="1">Cell membrane</location>
        <topology evidence="1">Multi-pass membrane protein</topology>
    </subcellularLocation>
</comment>